<dbReference type="GO" id="GO:0006508">
    <property type="term" value="P:proteolysis"/>
    <property type="evidence" value="ECO:0007669"/>
    <property type="project" value="UniProtKB-KW"/>
</dbReference>
<dbReference type="GO" id="GO:0005576">
    <property type="term" value="C:extracellular region"/>
    <property type="evidence" value="ECO:0007669"/>
    <property type="project" value="UniProtKB-SubCell"/>
</dbReference>
<dbReference type="AlphaFoldDB" id="A0A9P5PHK4"/>
<keyword evidence="12" id="KW-1185">Reference proteome</keyword>
<dbReference type="EMBL" id="JADNRY010000145">
    <property type="protein sequence ID" value="KAF9063508.1"/>
    <property type="molecule type" value="Genomic_DNA"/>
</dbReference>
<feature type="active site" description="Charge relay system" evidence="9">
    <location>
        <position position="497"/>
    </location>
</feature>
<dbReference type="PANTHER" id="PTHR14218:SF15">
    <property type="entry name" value="TRIPEPTIDYL-PEPTIDASE 1"/>
    <property type="match status" value="1"/>
</dbReference>
<keyword evidence="8" id="KW-0865">Zymogen</keyword>
<dbReference type="InterPro" id="IPR050819">
    <property type="entry name" value="Tripeptidyl-peptidase_I"/>
</dbReference>
<feature type="domain" description="Peptidase S53" evidence="10">
    <location>
        <begin position="197"/>
        <end position="573"/>
    </location>
</feature>
<dbReference type="Gene3D" id="3.40.50.200">
    <property type="entry name" value="Peptidase S8/S53 domain"/>
    <property type="match status" value="1"/>
</dbReference>
<dbReference type="SUPFAM" id="SSF52743">
    <property type="entry name" value="Subtilisin-like"/>
    <property type="match status" value="1"/>
</dbReference>
<evidence type="ECO:0000256" key="8">
    <source>
        <dbReference type="ARBA" id="ARBA00023145"/>
    </source>
</evidence>
<dbReference type="Pfam" id="PF09286">
    <property type="entry name" value="Pro-kuma_activ"/>
    <property type="match status" value="1"/>
</dbReference>
<dbReference type="OrthoDB" id="3044775at2759"/>
<comment type="subcellular location">
    <subcellularLocation>
        <location evidence="2">Secreted</location>
        <location evidence="2">Extracellular space</location>
    </subcellularLocation>
</comment>
<dbReference type="InterPro" id="IPR030400">
    <property type="entry name" value="Sedolisin_dom"/>
</dbReference>
<evidence type="ECO:0000256" key="4">
    <source>
        <dbReference type="ARBA" id="ARBA00022723"/>
    </source>
</evidence>
<dbReference type="GO" id="GO:0008240">
    <property type="term" value="F:tripeptidyl-peptidase activity"/>
    <property type="evidence" value="ECO:0007669"/>
    <property type="project" value="TreeGrafter"/>
</dbReference>
<dbReference type="InterPro" id="IPR015366">
    <property type="entry name" value="S53_propep"/>
</dbReference>
<name>A0A9P5PHK4_9AGAR</name>
<dbReference type="PANTHER" id="PTHR14218">
    <property type="entry name" value="PROTEASE S8 TRIPEPTIDYL PEPTIDASE I CLN2"/>
    <property type="match status" value="1"/>
</dbReference>
<organism evidence="11 12">
    <name type="scientific">Rhodocollybia butyracea</name>
    <dbReference type="NCBI Taxonomy" id="206335"/>
    <lineage>
        <taxon>Eukaryota</taxon>
        <taxon>Fungi</taxon>
        <taxon>Dikarya</taxon>
        <taxon>Basidiomycota</taxon>
        <taxon>Agaricomycotina</taxon>
        <taxon>Agaricomycetes</taxon>
        <taxon>Agaricomycetidae</taxon>
        <taxon>Agaricales</taxon>
        <taxon>Marasmiineae</taxon>
        <taxon>Omphalotaceae</taxon>
        <taxon>Rhodocollybia</taxon>
    </lineage>
</organism>
<feature type="active site" description="Charge relay system" evidence="9">
    <location>
        <position position="283"/>
    </location>
</feature>
<feature type="active site" description="Charge relay system" evidence="9">
    <location>
        <position position="287"/>
    </location>
</feature>
<evidence type="ECO:0000313" key="11">
    <source>
        <dbReference type="EMBL" id="KAF9063508.1"/>
    </source>
</evidence>
<evidence type="ECO:0000313" key="12">
    <source>
        <dbReference type="Proteomes" id="UP000772434"/>
    </source>
</evidence>
<keyword evidence="6 9" id="KW-0720">Serine protease</keyword>
<keyword evidence="5 9" id="KW-0378">Hydrolase</keyword>
<comment type="cofactor">
    <cofactor evidence="1">
        <name>Ca(2+)</name>
        <dbReference type="ChEBI" id="CHEBI:29108"/>
    </cofactor>
</comment>
<dbReference type="CDD" id="cd04056">
    <property type="entry name" value="Peptidases_S53"/>
    <property type="match status" value="1"/>
</dbReference>
<gene>
    <name evidence="11" type="ORF">BDP27DRAFT_1426843</name>
</gene>
<accession>A0A9P5PHK4</accession>
<evidence type="ECO:0000256" key="3">
    <source>
        <dbReference type="ARBA" id="ARBA00022670"/>
    </source>
</evidence>
<dbReference type="Proteomes" id="UP000772434">
    <property type="component" value="Unassembled WGS sequence"/>
</dbReference>
<comment type="caution">
    <text evidence="11">The sequence shown here is derived from an EMBL/GenBank/DDBJ whole genome shotgun (WGS) entry which is preliminary data.</text>
</comment>
<protein>
    <submittedName>
        <fullName evidence="11">Peptidase S8/S53 domain-containing protein</fullName>
    </submittedName>
</protein>
<comment type="caution">
    <text evidence="9">Lacks conserved residue(s) required for the propagation of feature annotation.</text>
</comment>
<dbReference type="InterPro" id="IPR036852">
    <property type="entry name" value="Peptidase_S8/S53_dom_sf"/>
</dbReference>
<dbReference type="GO" id="GO:0004252">
    <property type="term" value="F:serine-type endopeptidase activity"/>
    <property type="evidence" value="ECO:0007669"/>
    <property type="project" value="UniProtKB-UniRule"/>
</dbReference>
<evidence type="ECO:0000256" key="2">
    <source>
        <dbReference type="ARBA" id="ARBA00004239"/>
    </source>
</evidence>
<evidence type="ECO:0000256" key="6">
    <source>
        <dbReference type="ARBA" id="ARBA00022825"/>
    </source>
</evidence>
<proteinExistence type="predicted"/>
<dbReference type="GO" id="GO:0046872">
    <property type="term" value="F:metal ion binding"/>
    <property type="evidence" value="ECO:0007669"/>
    <property type="project" value="UniProtKB-KW"/>
</dbReference>
<dbReference type="SMART" id="SM00944">
    <property type="entry name" value="Pro-kuma_activ"/>
    <property type="match status" value="1"/>
</dbReference>
<reference evidence="11" key="1">
    <citation type="submission" date="2020-11" db="EMBL/GenBank/DDBJ databases">
        <authorList>
            <consortium name="DOE Joint Genome Institute"/>
            <person name="Ahrendt S."/>
            <person name="Riley R."/>
            <person name="Andreopoulos W."/>
            <person name="Labutti K."/>
            <person name="Pangilinan J."/>
            <person name="Ruiz-Duenas F.J."/>
            <person name="Barrasa J.M."/>
            <person name="Sanchez-Garcia M."/>
            <person name="Camarero S."/>
            <person name="Miyauchi S."/>
            <person name="Serrano A."/>
            <person name="Linde D."/>
            <person name="Babiker R."/>
            <person name="Drula E."/>
            <person name="Ayuso-Fernandez I."/>
            <person name="Pacheco R."/>
            <person name="Padilla G."/>
            <person name="Ferreira P."/>
            <person name="Barriuso J."/>
            <person name="Kellner H."/>
            <person name="Castanera R."/>
            <person name="Alfaro M."/>
            <person name="Ramirez L."/>
            <person name="Pisabarro A.G."/>
            <person name="Kuo A."/>
            <person name="Tritt A."/>
            <person name="Lipzen A."/>
            <person name="He G."/>
            <person name="Yan M."/>
            <person name="Ng V."/>
            <person name="Cullen D."/>
            <person name="Martin F."/>
            <person name="Rosso M.-N."/>
            <person name="Henrissat B."/>
            <person name="Hibbett D."/>
            <person name="Martinez A.T."/>
            <person name="Grigoriev I.V."/>
        </authorList>
    </citation>
    <scope>NUCLEOTIDE SEQUENCE</scope>
    <source>
        <strain evidence="11">AH 40177</strain>
    </source>
</reference>
<dbReference type="CDD" id="cd11377">
    <property type="entry name" value="Pro-peptidase_S53"/>
    <property type="match status" value="1"/>
</dbReference>
<evidence type="ECO:0000256" key="5">
    <source>
        <dbReference type="ARBA" id="ARBA00022801"/>
    </source>
</evidence>
<dbReference type="SUPFAM" id="SSF54897">
    <property type="entry name" value="Protease propeptides/inhibitors"/>
    <property type="match status" value="1"/>
</dbReference>
<evidence type="ECO:0000256" key="9">
    <source>
        <dbReference type="PROSITE-ProRule" id="PRU01032"/>
    </source>
</evidence>
<sequence length="573" mass="61129">MSSSSGFSCSAIGMLRLVRYITLLSGLAASIAAGIPSRRSMVTLESRESHAYFANEQKLIDVSTPGNAMYGRHLSYEEAKAFAGPTPDTVQAVTAWLNKNGIKNIATTGAFGEWLGFSVPVSTANSLFNANYQLFNEIDGPTKLTTRTLTYSIPADLQPHINILHPSTDFVRVSKSPKFHTAPIPSTNSSNNTASCSLTPSNATWSSPLAVCRTSVESHPLGLINRPINLAYPGSLINSLKLKRTDLQYFLETFANVPSSTAWQLQTLDDGSDPQGAKNAGIEANLDTQYTIGLANGIPVTFFSVGKDNKDGGLGGFLDLMNYINSQSSPPFVSSYHRVHSYTWSWLHTWPQVPKEYLSFSRLLEGDGSVSGGQSQSCSTFIPTFPSGCPFLTSVGATKGKEETGASCRGLSDLVTLVHSVVRPLNILHSTVQTQIYNTSLSGGGFSNIFAHPSYQADTVEGYLSTWKHQRQPLQFQRPANFLIVNGGEVGTVNGTSCSAPVFASIIALINDGTPPLGFLNPFLYVNPGVLSDITSGDNPGCNTTGFPAKARSDPITGLGTPKFASLAAAVGV</sequence>
<keyword evidence="3 9" id="KW-0645">Protease</keyword>
<keyword evidence="4" id="KW-0479">Metal-binding</keyword>
<dbReference type="PROSITE" id="PS51695">
    <property type="entry name" value="SEDOLISIN"/>
    <property type="match status" value="1"/>
</dbReference>
<keyword evidence="7" id="KW-0106">Calcium</keyword>
<evidence type="ECO:0000256" key="7">
    <source>
        <dbReference type="ARBA" id="ARBA00022837"/>
    </source>
</evidence>
<evidence type="ECO:0000256" key="1">
    <source>
        <dbReference type="ARBA" id="ARBA00001913"/>
    </source>
</evidence>
<evidence type="ECO:0000259" key="10">
    <source>
        <dbReference type="PROSITE" id="PS51695"/>
    </source>
</evidence>